<sequence>MVRLQETGEPYYLQIASRLRDMVDNLAAGQRLPSEPQLAKNFKVSRFTVAKAVDELAKDGLIVRKQGSGTFVAEVPLRRQPGYLLSFTEAVGAAGHRATHRVLSFRPVAWSPGLPYSADTALILFDRLRYVDGMPVARHRSTLSAELANRIGLTEQSVAISDFSLYRHFEDHGLTVAAANERLIARLADAEEQELLGIAEDSVVVSVSRQTLSSDGMLLDAVEATYDARRYSYEARLTRQHETGNPKIKKGNKDDLQNRHADRHNGPRLGPWDTDGERR</sequence>
<dbReference type="GO" id="GO:0045892">
    <property type="term" value="P:negative regulation of DNA-templated transcription"/>
    <property type="evidence" value="ECO:0007669"/>
    <property type="project" value="TreeGrafter"/>
</dbReference>
<keyword evidence="3" id="KW-0804">Transcription</keyword>
<keyword evidence="1" id="KW-0805">Transcription regulation</keyword>
<organism evidence="6 7">
    <name type="scientific">Agrobacterium rubi TR3 = NBRC 13261</name>
    <dbReference type="NCBI Taxonomy" id="1368415"/>
    <lineage>
        <taxon>Bacteria</taxon>
        <taxon>Pseudomonadati</taxon>
        <taxon>Pseudomonadota</taxon>
        <taxon>Alphaproteobacteria</taxon>
        <taxon>Hyphomicrobiales</taxon>
        <taxon>Rhizobiaceae</taxon>
        <taxon>Rhizobium/Agrobacterium group</taxon>
        <taxon>Agrobacterium</taxon>
    </lineage>
</organism>
<dbReference type="OrthoDB" id="7173258at2"/>
<dbReference type="GO" id="GO:0003677">
    <property type="term" value="F:DNA binding"/>
    <property type="evidence" value="ECO:0007669"/>
    <property type="project" value="UniProtKB-KW"/>
</dbReference>
<dbReference type="GO" id="GO:0003700">
    <property type="term" value="F:DNA-binding transcription factor activity"/>
    <property type="evidence" value="ECO:0007669"/>
    <property type="project" value="InterPro"/>
</dbReference>
<evidence type="ECO:0000313" key="6">
    <source>
        <dbReference type="EMBL" id="GAK72979.1"/>
    </source>
</evidence>
<dbReference type="PROSITE" id="PS50949">
    <property type="entry name" value="HTH_GNTR"/>
    <property type="match status" value="1"/>
</dbReference>
<keyword evidence="2" id="KW-0238">DNA-binding</keyword>
<dbReference type="SUPFAM" id="SSF46785">
    <property type="entry name" value="Winged helix' DNA-binding domain"/>
    <property type="match status" value="1"/>
</dbReference>
<dbReference type="CDD" id="cd07377">
    <property type="entry name" value="WHTH_GntR"/>
    <property type="match status" value="1"/>
</dbReference>
<dbReference type="InterPro" id="IPR036388">
    <property type="entry name" value="WH-like_DNA-bd_sf"/>
</dbReference>
<dbReference type="eggNOG" id="COG2188">
    <property type="taxonomic scope" value="Bacteria"/>
</dbReference>
<evidence type="ECO:0000313" key="7">
    <source>
        <dbReference type="Proteomes" id="UP000028701"/>
    </source>
</evidence>
<comment type="caution">
    <text evidence="6">The sequence shown here is derived from an EMBL/GenBank/DDBJ whole genome shotgun (WGS) entry which is preliminary data.</text>
</comment>
<dbReference type="InterPro" id="IPR050679">
    <property type="entry name" value="Bact_HTH_transcr_reg"/>
</dbReference>
<evidence type="ECO:0000256" key="4">
    <source>
        <dbReference type="SAM" id="MobiDB-lite"/>
    </source>
</evidence>
<evidence type="ECO:0000256" key="3">
    <source>
        <dbReference type="ARBA" id="ARBA00023163"/>
    </source>
</evidence>
<dbReference type="AlphaFoldDB" id="A0A081D233"/>
<dbReference type="Pfam" id="PF07702">
    <property type="entry name" value="UTRA"/>
    <property type="match status" value="1"/>
</dbReference>
<dbReference type="SUPFAM" id="SSF64288">
    <property type="entry name" value="Chorismate lyase-like"/>
    <property type="match status" value="1"/>
</dbReference>
<dbReference type="Gene3D" id="3.40.1410.10">
    <property type="entry name" value="Chorismate lyase-like"/>
    <property type="match status" value="1"/>
</dbReference>
<dbReference type="SMART" id="SM00345">
    <property type="entry name" value="HTH_GNTR"/>
    <property type="match status" value="1"/>
</dbReference>
<dbReference type="EMBL" id="BBJU01000029">
    <property type="protein sequence ID" value="GAK72979.1"/>
    <property type="molecule type" value="Genomic_DNA"/>
</dbReference>
<accession>A0A081D233</accession>
<dbReference type="Pfam" id="PF00392">
    <property type="entry name" value="GntR"/>
    <property type="match status" value="1"/>
</dbReference>
<dbReference type="InterPro" id="IPR000524">
    <property type="entry name" value="Tscrpt_reg_HTH_GntR"/>
</dbReference>
<dbReference type="Gene3D" id="1.10.10.10">
    <property type="entry name" value="Winged helix-like DNA-binding domain superfamily/Winged helix DNA-binding domain"/>
    <property type="match status" value="1"/>
</dbReference>
<dbReference type="PANTHER" id="PTHR44846:SF1">
    <property type="entry name" value="MANNOSYL-D-GLYCERATE TRANSPORT_METABOLISM SYSTEM REPRESSOR MNGR-RELATED"/>
    <property type="match status" value="1"/>
</dbReference>
<feature type="region of interest" description="Disordered" evidence="4">
    <location>
        <begin position="238"/>
        <end position="279"/>
    </location>
</feature>
<gene>
    <name evidence="6" type="ORF">RRU01S_29_00960</name>
</gene>
<reference evidence="6 7" key="1">
    <citation type="submission" date="2014-08" db="EMBL/GenBank/DDBJ databases">
        <title>Whole genome shotgun sequence of Rhizobium rubi NBRC 13261.</title>
        <authorList>
            <person name="Katano-Makiyama Y."/>
            <person name="Hosoyama A."/>
            <person name="Hashimoto M."/>
            <person name="Hosoyama Y."/>
            <person name="Noguchi M."/>
            <person name="Tsuchikane K."/>
            <person name="Uohara A."/>
            <person name="Ohji S."/>
            <person name="Ichikawa N."/>
            <person name="Kimura A."/>
            <person name="Yamazoe A."/>
            <person name="Fujita N."/>
        </authorList>
    </citation>
    <scope>NUCLEOTIDE SEQUENCE [LARGE SCALE GENOMIC DNA]</scope>
    <source>
        <strain evidence="6 7">NBRC 13261</strain>
    </source>
</reference>
<dbReference type="InterPro" id="IPR011663">
    <property type="entry name" value="UTRA"/>
</dbReference>
<dbReference type="PANTHER" id="PTHR44846">
    <property type="entry name" value="MANNOSYL-D-GLYCERATE TRANSPORT/METABOLISM SYSTEM REPRESSOR MNGR-RELATED"/>
    <property type="match status" value="1"/>
</dbReference>
<evidence type="ECO:0000256" key="2">
    <source>
        <dbReference type="ARBA" id="ARBA00023125"/>
    </source>
</evidence>
<feature type="compositionally biased region" description="Basic and acidic residues" evidence="4">
    <location>
        <begin position="251"/>
        <end position="265"/>
    </location>
</feature>
<dbReference type="PRINTS" id="PR00035">
    <property type="entry name" value="HTHGNTR"/>
</dbReference>
<proteinExistence type="predicted"/>
<name>A0A081D233_9HYPH</name>
<feature type="domain" description="HTH gntR-type" evidence="5">
    <location>
        <begin position="9"/>
        <end position="75"/>
    </location>
</feature>
<dbReference type="SMART" id="SM00866">
    <property type="entry name" value="UTRA"/>
    <property type="match status" value="1"/>
</dbReference>
<protein>
    <submittedName>
        <fullName evidence="6">Putative GntR family transcriptional regulator</fullName>
    </submittedName>
</protein>
<evidence type="ECO:0000259" key="5">
    <source>
        <dbReference type="PROSITE" id="PS50949"/>
    </source>
</evidence>
<dbReference type="Proteomes" id="UP000028701">
    <property type="component" value="Unassembled WGS sequence"/>
</dbReference>
<dbReference type="InterPro" id="IPR036390">
    <property type="entry name" value="WH_DNA-bd_sf"/>
</dbReference>
<dbReference type="InterPro" id="IPR028978">
    <property type="entry name" value="Chorismate_lyase_/UTRA_dom_sf"/>
</dbReference>
<dbReference type="RefSeq" id="WP_052816200.1">
    <property type="nucleotide sequence ID" value="NZ_BBJU01000029.1"/>
</dbReference>
<evidence type="ECO:0000256" key="1">
    <source>
        <dbReference type="ARBA" id="ARBA00023015"/>
    </source>
</evidence>